<gene>
    <name evidence="7" type="ORF">J1N51_01775</name>
</gene>
<keyword evidence="4 5" id="KW-0472">Membrane</keyword>
<feature type="domain" description="Lipopolysaccharide assembly protein A" evidence="6">
    <location>
        <begin position="23"/>
        <end position="64"/>
    </location>
</feature>
<evidence type="ECO:0000256" key="1">
    <source>
        <dbReference type="ARBA" id="ARBA00022475"/>
    </source>
</evidence>
<evidence type="ECO:0000256" key="3">
    <source>
        <dbReference type="ARBA" id="ARBA00022989"/>
    </source>
</evidence>
<name>A0A975DCJ3_9GAMM</name>
<dbReference type="KEGG" id="psym:J1N51_01775"/>
<dbReference type="GO" id="GO:0005886">
    <property type="term" value="C:plasma membrane"/>
    <property type="evidence" value="ECO:0007669"/>
    <property type="project" value="InterPro"/>
</dbReference>
<dbReference type="InterPro" id="IPR010445">
    <property type="entry name" value="LapA_dom"/>
</dbReference>
<evidence type="ECO:0000313" key="7">
    <source>
        <dbReference type="EMBL" id="QTH64239.1"/>
    </source>
</evidence>
<keyword evidence="1" id="KW-1003">Cell membrane</keyword>
<keyword evidence="2 5" id="KW-0812">Transmembrane</keyword>
<sequence>MKLIKYLIFLVILFIALALGSENGHLTEINLLFIKLTAPLSVLLLSSLFLGAFFTYVMMTITKVFNKKNA</sequence>
<dbReference type="AlphaFoldDB" id="A0A975DCJ3"/>
<keyword evidence="3 5" id="KW-1133">Transmembrane helix</keyword>
<dbReference type="EMBL" id="CP072110">
    <property type="protein sequence ID" value="QTH64239.1"/>
    <property type="molecule type" value="Genomic_DNA"/>
</dbReference>
<evidence type="ECO:0000256" key="5">
    <source>
        <dbReference type="SAM" id="Phobius"/>
    </source>
</evidence>
<dbReference type="Pfam" id="PF06305">
    <property type="entry name" value="LapA_dom"/>
    <property type="match status" value="1"/>
</dbReference>
<evidence type="ECO:0000256" key="2">
    <source>
        <dbReference type="ARBA" id="ARBA00022692"/>
    </source>
</evidence>
<proteinExistence type="predicted"/>
<feature type="transmembrane region" description="Helical" evidence="5">
    <location>
        <begin position="36"/>
        <end position="59"/>
    </location>
</feature>
<protein>
    <submittedName>
        <fullName evidence="7">DUF1049 domain-containing protein</fullName>
    </submittedName>
</protein>
<reference evidence="7" key="1">
    <citation type="submission" date="2021-03" db="EMBL/GenBank/DDBJ databases">
        <title>Description of Psychrosphaera ytuae sp. nov. isolated from deep sea sediment of South China Sea.</title>
        <authorList>
            <person name="Zhang J."/>
            <person name="Xu X.-D."/>
        </authorList>
    </citation>
    <scope>NUCLEOTIDE SEQUENCE</scope>
    <source>
        <strain evidence="7">MTZ26</strain>
    </source>
</reference>
<dbReference type="Proteomes" id="UP000682739">
    <property type="component" value="Chromosome"/>
</dbReference>
<organism evidence="7 8">
    <name type="scientific">Psychrosphaera ytuae</name>
    <dbReference type="NCBI Taxonomy" id="2820710"/>
    <lineage>
        <taxon>Bacteria</taxon>
        <taxon>Pseudomonadati</taxon>
        <taxon>Pseudomonadota</taxon>
        <taxon>Gammaproteobacteria</taxon>
        <taxon>Alteromonadales</taxon>
        <taxon>Pseudoalteromonadaceae</taxon>
        <taxon>Psychrosphaera</taxon>
    </lineage>
</organism>
<evidence type="ECO:0000259" key="6">
    <source>
        <dbReference type="Pfam" id="PF06305"/>
    </source>
</evidence>
<evidence type="ECO:0000313" key="8">
    <source>
        <dbReference type="Proteomes" id="UP000682739"/>
    </source>
</evidence>
<evidence type="ECO:0000256" key="4">
    <source>
        <dbReference type="ARBA" id="ARBA00023136"/>
    </source>
</evidence>
<accession>A0A975DCJ3</accession>
<keyword evidence="8" id="KW-1185">Reference proteome</keyword>